<protein>
    <recommendedName>
        <fullName evidence="3">Phospholipase D</fullName>
    </recommendedName>
    <alternativeName>
        <fullName evidence="5">Choline phosphatase</fullName>
    </alternativeName>
</protein>
<evidence type="ECO:0000256" key="4">
    <source>
        <dbReference type="ARBA" id="ARBA00022525"/>
    </source>
</evidence>
<dbReference type="GO" id="GO:0032049">
    <property type="term" value="P:cardiolipin biosynthetic process"/>
    <property type="evidence" value="ECO:0007669"/>
    <property type="project" value="UniProtKB-ARBA"/>
</dbReference>
<keyword evidence="7" id="KW-0808">Transferase</keyword>
<evidence type="ECO:0000256" key="3">
    <source>
        <dbReference type="ARBA" id="ARBA00018392"/>
    </source>
</evidence>
<comment type="subcellular location">
    <subcellularLocation>
        <location evidence="2">Secreted</location>
    </subcellularLocation>
</comment>
<feature type="domain" description="PLD phosphodiesterase" evidence="6">
    <location>
        <begin position="136"/>
        <end position="166"/>
    </location>
</feature>
<dbReference type="SMART" id="SM00155">
    <property type="entry name" value="PLDc"/>
    <property type="match status" value="2"/>
</dbReference>
<keyword evidence="4" id="KW-0964">Secreted</keyword>
<dbReference type="GO" id="GO:0030572">
    <property type="term" value="F:phosphatidyltransferase activity"/>
    <property type="evidence" value="ECO:0007669"/>
    <property type="project" value="UniProtKB-ARBA"/>
</dbReference>
<dbReference type="Gene3D" id="3.30.870.10">
    <property type="entry name" value="Endonuclease Chain A"/>
    <property type="match status" value="2"/>
</dbReference>
<dbReference type="CDD" id="cd09110">
    <property type="entry name" value="PLDc_CLS_1"/>
    <property type="match status" value="1"/>
</dbReference>
<evidence type="ECO:0000313" key="8">
    <source>
        <dbReference type="Proteomes" id="UP000538670"/>
    </source>
</evidence>
<dbReference type="GO" id="GO:0005576">
    <property type="term" value="C:extracellular region"/>
    <property type="evidence" value="ECO:0007669"/>
    <property type="project" value="UniProtKB-SubCell"/>
</dbReference>
<dbReference type="InterPro" id="IPR001736">
    <property type="entry name" value="PLipase_D/transphosphatidylase"/>
</dbReference>
<sequence>MQHARHLDRYAFDRIICRRTRPISVAPPPDQPPEQPVFQVDGHRLTLLDTGPRRLEALLALIAGARHCLRILYYIYADDTTGRRVRDAMIDAARRGVAVSVIVDGFGAGADEDFFRPLLEAGARLSRFEPRFGRRYLLRNHQKLALADAGHDPRIIIGGFNIEDDYFGTPADQSWRDLGLLVEGPAAARMAGYFDALFAWTQNPKGRLRDLNKALAHWSEPAGALRWLIGGPTRRLSPWARTVRDDMRRGRRIDVIAAYFTPSPTMLRRLDRAGRRDAQVRIVTAGKSDNQATIAAARFTYAGLLRKGVRIFEYQLTKLHTKLYVIDDAVHVGSANFDMRSLFVNLELMLRIEDAAFATHVRAYIDGEIARSEAITPDWYKRHTTWFQRLRQFAAYLLIAVIDPSVSRGLNFGIESPDGD</sequence>
<gene>
    <name evidence="7" type="ORF">GGR48_003391</name>
</gene>
<evidence type="ECO:0000313" key="7">
    <source>
        <dbReference type="EMBL" id="MBB3880938.1"/>
    </source>
</evidence>
<name>A0A7W6AES9_9SPHN</name>
<evidence type="ECO:0000256" key="1">
    <source>
        <dbReference type="ARBA" id="ARBA00003145"/>
    </source>
</evidence>
<dbReference type="Proteomes" id="UP000538670">
    <property type="component" value="Unassembled WGS sequence"/>
</dbReference>
<comment type="caution">
    <text evidence="7">The sequence shown here is derived from an EMBL/GenBank/DDBJ whole genome shotgun (WGS) entry which is preliminary data.</text>
</comment>
<dbReference type="AlphaFoldDB" id="A0A7W6AES9"/>
<evidence type="ECO:0000259" key="6">
    <source>
        <dbReference type="PROSITE" id="PS50035"/>
    </source>
</evidence>
<comment type="function">
    <text evidence="1">Could be a virulence factor.</text>
</comment>
<evidence type="ECO:0000256" key="5">
    <source>
        <dbReference type="ARBA" id="ARBA00029594"/>
    </source>
</evidence>
<dbReference type="PROSITE" id="PS50035">
    <property type="entry name" value="PLD"/>
    <property type="match status" value="2"/>
</dbReference>
<evidence type="ECO:0000256" key="2">
    <source>
        <dbReference type="ARBA" id="ARBA00004613"/>
    </source>
</evidence>
<dbReference type="SUPFAM" id="SSF56024">
    <property type="entry name" value="Phospholipase D/nuclease"/>
    <property type="match status" value="2"/>
</dbReference>
<keyword evidence="8" id="KW-1185">Reference proteome</keyword>
<feature type="domain" description="PLD phosphodiesterase" evidence="6">
    <location>
        <begin position="315"/>
        <end position="341"/>
    </location>
</feature>
<reference evidence="7 8" key="1">
    <citation type="submission" date="2020-08" db="EMBL/GenBank/DDBJ databases">
        <title>Genomic Encyclopedia of Type Strains, Phase IV (KMG-IV): sequencing the most valuable type-strain genomes for metagenomic binning, comparative biology and taxonomic classification.</title>
        <authorList>
            <person name="Goeker M."/>
        </authorList>
    </citation>
    <scope>NUCLEOTIDE SEQUENCE [LARGE SCALE GENOMIC DNA]</scope>
    <source>
        <strain evidence="7 8">DSM 19512</strain>
    </source>
</reference>
<accession>A0A7W6AES9</accession>
<dbReference type="PANTHER" id="PTHR21248">
    <property type="entry name" value="CARDIOLIPIN SYNTHASE"/>
    <property type="match status" value="1"/>
</dbReference>
<dbReference type="Pfam" id="PF13091">
    <property type="entry name" value="PLDc_2"/>
    <property type="match status" value="2"/>
</dbReference>
<organism evidence="7 8">
    <name type="scientific">Sphingomonas pseudosanguinis</name>
    <dbReference type="NCBI Taxonomy" id="413712"/>
    <lineage>
        <taxon>Bacteria</taxon>
        <taxon>Pseudomonadati</taxon>
        <taxon>Pseudomonadota</taxon>
        <taxon>Alphaproteobacteria</taxon>
        <taxon>Sphingomonadales</taxon>
        <taxon>Sphingomonadaceae</taxon>
        <taxon>Sphingomonas</taxon>
    </lineage>
</organism>
<proteinExistence type="predicted"/>
<dbReference type="EMBL" id="JACIDH010000025">
    <property type="protein sequence ID" value="MBB3880938.1"/>
    <property type="molecule type" value="Genomic_DNA"/>
</dbReference>
<dbReference type="InterPro" id="IPR025202">
    <property type="entry name" value="PLD-like_dom"/>
</dbReference>
<dbReference type="PANTHER" id="PTHR21248:SF22">
    <property type="entry name" value="PHOSPHOLIPASE D"/>
    <property type="match status" value="1"/>
</dbReference>